<organism evidence="1 2">
    <name type="scientific">Eubacterium plexicaudatum ASF492</name>
    <dbReference type="NCBI Taxonomy" id="1235802"/>
    <lineage>
        <taxon>Bacteria</taxon>
        <taxon>Bacillati</taxon>
        <taxon>Bacillota</taxon>
        <taxon>Clostridia</taxon>
        <taxon>Eubacteriales</taxon>
        <taxon>Eubacteriaceae</taxon>
        <taxon>Eubacterium</taxon>
    </lineage>
</organism>
<keyword evidence="2" id="KW-1185">Reference proteome</keyword>
<dbReference type="STRING" id="1235802.C823_02009"/>
<accession>N2APW8</accession>
<dbReference type="Proteomes" id="UP000012589">
    <property type="component" value="Unassembled WGS sequence"/>
</dbReference>
<protein>
    <submittedName>
        <fullName evidence="1">Uncharacterized protein</fullName>
    </submittedName>
</protein>
<comment type="caution">
    <text evidence="1">The sequence shown here is derived from an EMBL/GenBank/DDBJ whole genome shotgun (WGS) entry which is preliminary data.</text>
</comment>
<dbReference type="AlphaFoldDB" id="N2APW8"/>
<reference evidence="1 2" key="1">
    <citation type="journal article" date="2014" name="Genome Announc.">
        <title>Draft genome sequences of the altered schaedler flora, a defined bacterial community from gnotobiotic mice.</title>
        <authorList>
            <person name="Wannemuehler M.J."/>
            <person name="Overstreet A.M."/>
            <person name="Ward D.V."/>
            <person name="Phillips G.J."/>
        </authorList>
    </citation>
    <scope>NUCLEOTIDE SEQUENCE [LARGE SCALE GENOMIC DNA]</scope>
    <source>
        <strain evidence="1 2">ASF492</strain>
    </source>
</reference>
<evidence type="ECO:0000313" key="2">
    <source>
        <dbReference type="Proteomes" id="UP000012589"/>
    </source>
</evidence>
<sequence length="68" mass="8161">MLGAKVDEAIEMFENEMIDFLPETGKRVKFFKESRERIEIMCQSMEDMRNQTLKEVRSVCWRLAKMLL</sequence>
<dbReference type="HOGENOM" id="CLU_2787649_0_0_9"/>
<gene>
    <name evidence="1" type="ORF">C823_02009</name>
</gene>
<proteinExistence type="predicted"/>
<evidence type="ECO:0000313" key="1">
    <source>
        <dbReference type="EMBL" id="EMZ28165.1"/>
    </source>
</evidence>
<dbReference type="EMBL" id="AQFT01000065">
    <property type="protein sequence ID" value="EMZ28165.1"/>
    <property type="molecule type" value="Genomic_DNA"/>
</dbReference>
<name>N2APW8_9FIRM</name>